<dbReference type="AlphaFoldDB" id="A0A5E7SPP4"/>
<gene>
    <name evidence="1" type="ORF">PS941_01143</name>
</gene>
<evidence type="ECO:0000313" key="1">
    <source>
        <dbReference type="EMBL" id="VVP85333.1"/>
    </source>
</evidence>
<accession>A0A5E7SPP4</accession>
<dbReference type="EMBL" id="CABVJC010000002">
    <property type="protein sequence ID" value="VVP85333.1"/>
    <property type="molecule type" value="Genomic_DNA"/>
</dbReference>
<sequence length="46" mass="5069">MKKPVSDHGFFIAREKLPLTPALSLGAVRRFGRARVRGFCFYSGAG</sequence>
<proteinExistence type="predicted"/>
<dbReference type="Proteomes" id="UP000326452">
    <property type="component" value="Unassembled WGS sequence"/>
</dbReference>
<evidence type="ECO:0000313" key="2">
    <source>
        <dbReference type="Proteomes" id="UP000326452"/>
    </source>
</evidence>
<organism evidence="1 2">
    <name type="scientific">Pseudomonas fluorescens</name>
    <dbReference type="NCBI Taxonomy" id="294"/>
    <lineage>
        <taxon>Bacteria</taxon>
        <taxon>Pseudomonadati</taxon>
        <taxon>Pseudomonadota</taxon>
        <taxon>Gammaproteobacteria</taxon>
        <taxon>Pseudomonadales</taxon>
        <taxon>Pseudomonadaceae</taxon>
        <taxon>Pseudomonas</taxon>
    </lineage>
</organism>
<protein>
    <submittedName>
        <fullName evidence="1">Uncharacterized protein</fullName>
    </submittedName>
</protein>
<reference evidence="1 2" key="1">
    <citation type="submission" date="2019-09" db="EMBL/GenBank/DDBJ databases">
        <authorList>
            <person name="Chandra G."/>
            <person name="Truman W A."/>
        </authorList>
    </citation>
    <scope>NUCLEOTIDE SEQUENCE [LARGE SCALE GENOMIC DNA]</scope>
    <source>
        <strain evidence="1">PS941</strain>
    </source>
</reference>
<name>A0A5E7SPP4_PSEFL</name>